<reference evidence="3" key="1">
    <citation type="journal article" date="2019" name="Int. J. Syst. Evol. Microbiol.">
        <title>The Global Catalogue of Microorganisms (GCM) 10K type strain sequencing project: providing services to taxonomists for standard genome sequencing and annotation.</title>
        <authorList>
            <consortium name="The Broad Institute Genomics Platform"/>
            <consortium name="The Broad Institute Genome Sequencing Center for Infectious Disease"/>
            <person name="Wu L."/>
            <person name="Ma J."/>
        </authorList>
    </citation>
    <scope>NUCLEOTIDE SEQUENCE [LARGE SCALE GENOMIC DNA]</scope>
    <source>
        <strain evidence="3">JCM 17460</strain>
    </source>
</reference>
<evidence type="ECO:0000256" key="1">
    <source>
        <dbReference type="SAM" id="MobiDB-lite"/>
    </source>
</evidence>
<accession>A0ABP6UZH3</accession>
<proteinExistence type="predicted"/>
<organism evidence="2 3">
    <name type="scientific">Nocardioides daeguensis</name>
    <dbReference type="NCBI Taxonomy" id="908359"/>
    <lineage>
        <taxon>Bacteria</taxon>
        <taxon>Bacillati</taxon>
        <taxon>Actinomycetota</taxon>
        <taxon>Actinomycetes</taxon>
        <taxon>Propionibacteriales</taxon>
        <taxon>Nocardioidaceae</taxon>
        <taxon>Nocardioides</taxon>
    </lineage>
</organism>
<sequence>MVAVPAGAAQPRDRDPVPDGTLGDAGTDGGDDADALVAGDEGRSRLDGPVAVGGVDVGVAQAARLHPYDDLPGARLGQGALLDDERGVEAGHDCCFHGCSPGVRSAGGWQAPTRLRKCTLARPGRTASHSTVRTEAPGGA</sequence>
<dbReference type="EMBL" id="BAABBB010000007">
    <property type="protein sequence ID" value="GAA3525874.1"/>
    <property type="molecule type" value="Genomic_DNA"/>
</dbReference>
<feature type="region of interest" description="Disordered" evidence="1">
    <location>
        <begin position="1"/>
        <end position="49"/>
    </location>
</feature>
<comment type="caution">
    <text evidence="2">The sequence shown here is derived from an EMBL/GenBank/DDBJ whole genome shotgun (WGS) entry which is preliminary data.</text>
</comment>
<evidence type="ECO:0000313" key="2">
    <source>
        <dbReference type="EMBL" id="GAA3525874.1"/>
    </source>
</evidence>
<evidence type="ECO:0000313" key="3">
    <source>
        <dbReference type="Proteomes" id="UP001500301"/>
    </source>
</evidence>
<gene>
    <name evidence="2" type="ORF">GCM10022263_13280</name>
</gene>
<keyword evidence="3" id="KW-1185">Reference proteome</keyword>
<feature type="region of interest" description="Disordered" evidence="1">
    <location>
        <begin position="121"/>
        <end position="140"/>
    </location>
</feature>
<protein>
    <submittedName>
        <fullName evidence="2">Uncharacterized protein</fullName>
    </submittedName>
</protein>
<dbReference type="Proteomes" id="UP001500301">
    <property type="component" value="Unassembled WGS sequence"/>
</dbReference>
<name>A0ABP6UZH3_9ACTN</name>